<accession>A7MF46</accession>
<name>A7MF46_CROS8</name>
<proteinExistence type="predicted"/>
<evidence type="ECO:0000313" key="1">
    <source>
        <dbReference type="EMBL" id="ABU77722.1"/>
    </source>
</evidence>
<protein>
    <submittedName>
        <fullName evidence="1">Uncharacterized protein</fullName>
    </submittedName>
</protein>
<organism evidence="1 2">
    <name type="scientific">Cronobacter sakazakii (strain ATCC BAA-894)</name>
    <name type="common">Enterobacter sakazakii</name>
    <dbReference type="NCBI Taxonomy" id="290339"/>
    <lineage>
        <taxon>Bacteria</taxon>
        <taxon>Pseudomonadati</taxon>
        <taxon>Pseudomonadota</taxon>
        <taxon>Gammaproteobacteria</taxon>
        <taxon>Enterobacterales</taxon>
        <taxon>Enterobacteriaceae</taxon>
        <taxon>Cronobacter</taxon>
    </lineage>
</organism>
<dbReference type="Proteomes" id="UP000000260">
    <property type="component" value="Chromosome"/>
</dbReference>
<dbReference type="HOGENOM" id="CLU_3308289_0_0_6"/>
<dbReference type="EMBL" id="CP000783">
    <property type="protein sequence ID" value="ABU77722.1"/>
    <property type="molecule type" value="Genomic_DNA"/>
</dbReference>
<sequence>MGEGFLFYGGCASPENLNILCRVGKRSAPALPENLNLLL</sequence>
<keyword evidence="2" id="KW-1185">Reference proteome</keyword>
<gene>
    <name evidence="1" type="ordered locus">ESA_02476</name>
</gene>
<reference evidence="1 2" key="1">
    <citation type="journal article" date="2010" name="PLoS ONE">
        <title>Genome sequence of Cronobacter sakazakii BAA-894 and comparative genomic hybridization analysis with other Cronobacter species.</title>
        <authorList>
            <person name="Kucerova E."/>
            <person name="Clifton S.W."/>
            <person name="Xia X.Q."/>
            <person name="Long F."/>
            <person name="Porwollik S."/>
            <person name="Fulton L."/>
            <person name="Fronick C."/>
            <person name="Minx P."/>
            <person name="Kyung K."/>
            <person name="Warren W."/>
            <person name="Fulton R."/>
            <person name="Feng D."/>
            <person name="Wollam A."/>
            <person name="Shah N."/>
            <person name="Bhonagiri V."/>
            <person name="Nash W.E."/>
            <person name="Hallsworth-Pepin K."/>
            <person name="Wilson R.K."/>
            <person name="McClelland M."/>
            <person name="Forsythe S.J."/>
        </authorList>
    </citation>
    <scope>NUCLEOTIDE SEQUENCE [LARGE SCALE GENOMIC DNA]</scope>
    <source>
        <strain evidence="1 2">ATCC BAA-894</strain>
    </source>
</reference>
<dbReference type="AlphaFoldDB" id="A7MF46"/>
<dbReference type="KEGG" id="esa:ESA_02476"/>
<evidence type="ECO:0000313" key="2">
    <source>
        <dbReference type="Proteomes" id="UP000000260"/>
    </source>
</evidence>